<feature type="chain" id="PRO_5007888321" description="Metallo-beta-lactamase domain-containing protein" evidence="1">
    <location>
        <begin position="26"/>
        <end position="232"/>
    </location>
</feature>
<keyword evidence="1" id="KW-0732">Signal</keyword>
<sequence length="232" mass="27103">MKLNYRSFLLLVALTFIFRAGFAQSNEITIEFLGNCGLYMTDGTSHIYTDFPYKSGAFNYMEFNEAELDSIKENAIFIFTHKHADHYSKKILKKVLKEKNGEKYGVWDVSKLERLREVIDDFKIEAFKTNHKVFGINFKHYSYLITWHGKRIYLSGDTTIPETIGKMKNIDIAFIPNWLYDNAKEQNIEIDANEIGIYHLSPAEIESAEKFFKDKENEYPLTEQGTIITIKF</sequence>
<evidence type="ECO:0000313" key="3">
    <source>
        <dbReference type="EMBL" id="OAB79855.1"/>
    </source>
</evidence>
<dbReference type="InterPro" id="IPR050114">
    <property type="entry name" value="UPF0173_UPF0282_UlaG_hydrolase"/>
</dbReference>
<name>A0A167INB8_9FLAO</name>
<evidence type="ECO:0000259" key="2">
    <source>
        <dbReference type="Pfam" id="PF12706"/>
    </source>
</evidence>
<dbReference type="InterPro" id="IPR036866">
    <property type="entry name" value="RibonucZ/Hydroxyglut_hydro"/>
</dbReference>
<dbReference type="PANTHER" id="PTHR43546">
    <property type="entry name" value="UPF0173 METAL-DEPENDENT HYDROLASE MJ1163-RELATED"/>
    <property type="match status" value="1"/>
</dbReference>
<dbReference type="RefSeq" id="WP_068589886.1">
    <property type="nucleotide sequence ID" value="NZ_LRXL01000026.1"/>
</dbReference>
<dbReference type="OrthoDB" id="9789133at2"/>
<dbReference type="Pfam" id="PF12706">
    <property type="entry name" value="Lactamase_B_2"/>
    <property type="match status" value="1"/>
</dbReference>
<dbReference type="EMBL" id="LRXL01000026">
    <property type="protein sequence ID" value="OAB79855.1"/>
    <property type="molecule type" value="Genomic_DNA"/>
</dbReference>
<organism evidence="3 4">
    <name type="scientific">Cochleicola gelatinilyticus</name>
    <dbReference type="NCBI Taxonomy" id="1763537"/>
    <lineage>
        <taxon>Bacteria</taxon>
        <taxon>Pseudomonadati</taxon>
        <taxon>Bacteroidota</taxon>
        <taxon>Flavobacteriia</taxon>
        <taxon>Flavobacteriales</taxon>
        <taxon>Flavobacteriaceae</taxon>
        <taxon>Cochleicola</taxon>
    </lineage>
</organism>
<accession>A0A167INB8</accession>
<keyword evidence="4" id="KW-1185">Reference proteome</keyword>
<dbReference type="AlphaFoldDB" id="A0A167INB8"/>
<evidence type="ECO:0000313" key="4">
    <source>
        <dbReference type="Proteomes" id="UP000077013"/>
    </source>
</evidence>
<dbReference type="Gene3D" id="3.60.15.10">
    <property type="entry name" value="Ribonuclease Z/Hydroxyacylglutathione hydrolase-like"/>
    <property type="match status" value="1"/>
</dbReference>
<comment type="caution">
    <text evidence="3">The sequence shown here is derived from an EMBL/GenBank/DDBJ whole genome shotgun (WGS) entry which is preliminary data.</text>
</comment>
<evidence type="ECO:0000256" key="1">
    <source>
        <dbReference type="SAM" id="SignalP"/>
    </source>
</evidence>
<feature type="signal peptide" evidence="1">
    <location>
        <begin position="1"/>
        <end position="25"/>
    </location>
</feature>
<reference evidence="3 4" key="1">
    <citation type="submission" date="2016-02" db="EMBL/GenBank/DDBJ databases">
        <title>Ulvibacter sp. LPB0005, isolated from Thais luteostoma.</title>
        <authorList>
            <person name="Shin S.-K."/>
            <person name="Yi H."/>
        </authorList>
    </citation>
    <scope>NUCLEOTIDE SEQUENCE [LARGE SCALE GENOMIC DNA]</scope>
    <source>
        <strain evidence="3 4">LPB0005</strain>
    </source>
</reference>
<dbReference type="InterPro" id="IPR001279">
    <property type="entry name" value="Metallo-B-lactamas"/>
</dbReference>
<proteinExistence type="predicted"/>
<protein>
    <recommendedName>
        <fullName evidence="2">Metallo-beta-lactamase domain-containing protein</fullName>
    </recommendedName>
</protein>
<dbReference type="Proteomes" id="UP000077013">
    <property type="component" value="Unassembled WGS sequence"/>
</dbReference>
<dbReference type="STRING" id="1763537.ULVI_03705"/>
<feature type="domain" description="Metallo-beta-lactamase" evidence="2">
    <location>
        <begin position="120"/>
        <end position="205"/>
    </location>
</feature>
<dbReference type="SUPFAM" id="SSF56281">
    <property type="entry name" value="Metallo-hydrolase/oxidoreductase"/>
    <property type="match status" value="1"/>
</dbReference>
<gene>
    <name evidence="3" type="ORF">ULVI_03705</name>
</gene>
<dbReference type="PANTHER" id="PTHR43546:SF8">
    <property type="entry name" value="METALLO-BETA-LACTAMASE DOMAIN-CONTAINING PROTEIN"/>
    <property type="match status" value="1"/>
</dbReference>